<keyword evidence="4 7" id="KW-1133">Transmembrane helix</keyword>
<evidence type="ECO:0000259" key="8">
    <source>
        <dbReference type="Pfam" id="PF12805"/>
    </source>
</evidence>
<evidence type="ECO:0000256" key="7">
    <source>
        <dbReference type="SAM" id="Phobius"/>
    </source>
</evidence>
<comment type="caution">
    <text evidence="10">The sequence shown here is derived from an EMBL/GenBank/DDBJ whole genome shotgun (WGS) entry which is preliminary data.</text>
</comment>
<comment type="similarity">
    <text evidence="6">Belongs to the YccS/YhfK family.</text>
</comment>
<dbReference type="Proteomes" id="UP000319941">
    <property type="component" value="Unassembled WGS sequence"/>
</dbReference>
<keyword evidence="11" id="KW-1185">Reference proteome</keyword>
<evidence type="ECO:0000256" key="5">
    <source>
        <dbReference type="ARBA" id="ARBA00023136"/>
    </source>
</evidence>
<feature type="transmembrane region" description="Helical" evidence="7">
    <location>
        <begin position="536"/>
        <end position="558"/>
    </location>
</feature>
<keyword evidence="2" id="KW-1003">Cell membrane</keyword>
<evidence type="ECO:0000256" key="3">
    <source>
        <dbReference type="ARBA" id="ARBA00022692"/>
    </source>
</evidence>
<keyword evidence="3 7" id="KW-0812">Transmembrane</keyword>
<dbReference type="NCBIfam" id="TIGR01667">
    <property type="entry name" value="YCCS_YHFK"/>
    <property type="match status" value="1"/>
</dbReference>
<accession>A0A558HRZ6</accession>
<evidence type="ECO:0000313" key="11">
    <source>
        <dbReference type="Proteomes" id="UP000319941"/>
    </source>
</evidence>
<dbReference type="NCBIfam" id="TIGR01666">
    <property type="entry name" value="YCCS"/>
    <property type="match status" value="1"/>
</dbReference>
<evidence type="ECO:0000259" key="9">
    <source>
        <dbReference type="Pfam" id="PF13515"/>
    </source>
</evidence>
<dbReference type="STRING" id="553385.GCA_000591415_02997"/>
<feature type="transmembrane region" description="Helical" evidence="7">
    <location>
        <begin position="98"/>
        <end position="115"/>
    </location>
</feature>
<feature type="domain" description="Integral membrane bound transporter" evidence="9">
    <location>
        <begin position="435"/>
        <end position="550"/>
    </location>
</feature>
<organism evidence="10 11">
    <name type="scientific">Cobetia crustatorum</name>
    <dbReference type="NCBI Taxonomy" id="553385"/>
    <lineage>
        <taxon>Bacteria</taxon>
        <taxon>Pseudomonadati</taxon>
        <taxon>Pseudomonadota</taxon>
        <taxon>Gammaproteobacteria</taxon>
        <taxon>Oceanospirillales</taxon>
        <taxon>Halomonadaceae</taxon>
        <taxon>Cobetia</taxon>
    </lineage>
</organism>
<dbReference type="EMBL" id="VNFH01000003">
    <property type="protein sequence ID" value="TVU71889.1"/>
    <property type="molecule type" value="Genomic_DNA"/>
</dbReference>
<dbReference type="PANTHER" id="PTHR30509">
    <property type="entry name" value="P-HYDROXYBENZOIC ACID EFFLUX PUMP SUBUNIT-RELATED"/>
    <property type="match status" value="1"/>
</dbReference>
<sequence length="750" mass="82825">MTHSLWHSLLHSLRRLWTLDAFSYSLRMLIALGGVMGVGFWFDEMALVIPLFLGVIASGLAETDDHWRGRLRALGMTLACFSIASVSVELLFGMPVPFVIGLALATFSMIMLGAVDARYGAIARASLILAVYTMISLEQQHGDGSIALLEQSLPSWLREPGLGINLVQPLLLVIGATWYGLLSVLWCALFSRQPLKHSMAMLYRELGRYLILKAQLFEPLRNVDQSARRLALAEQNGRVVVALNQTKEMVFRRLAGRRDTTKLDRYLRLYFIAQDLHERASSSHYPYGQLTDAFFHHDILFRCQRLLEQQGRACKGLGKALLMRQPFDASDSQQALEDLNASLNYLKQQQRPEWQHLMQALEGLTSNLRLIEGQIARLSDLEAVTHESDNSLFDRSPSGAKDIVERIRNHLNTRSPIFRHALRLTATLVAGYGVLLAVHPTQGYWILLTGLFVCRPSYGDTRRTLAQRILGTLVGLVAGWALISLFPSPTMQAGIAVVAGVLFFATRGTRYTLATAAITLMVLACFNQVGDGFDLIWPRLFDTLVGGLLAGLSVVLILPDWQGRKLYRQAGISLKTSGRYLGEVLSQYRHGKRDDLAYRLARRNAHNADATFSNLLATARKEPGHFRRDVEPGFGFLLQAHTLLGYLSALAAHRGELEATAAASSGIKTLLHHGDLLSQQLTALGEQLEAGEDVVLTLDSEGEADALDSEAEQIEAASGRQAAAQLAFILRQLKPLEAAAEALIKASRAS</sequence>
<feature type="transmembrane region" description="Helical" evidence="7">
    <location>
        <begin position="169"/>
        <end position="191"/>
    </location>
</feature>
<feature type="transmembrane region" description="Helical" evidence="7">
    <location>
        <begin position="465"/>
        <end position="483"/>
    </location>
</feature>
<feature type="domain" description="Integral membrane protein YccS N-terminal" evidence="8">
    <location>
        <begin position="74"/>
        <end position="374"/>
    </location>
</feature>
<dbReference type="Pfam" id="PF12805">
    <property type="entry name" value="FUSC-like"/>
    <property type="match status" value="1"/>
</dbReference>
<evidence type="ECO:0000256" key="2">
    <source>
        <dbReference type="ARBA" id="ARBA00022475"/>
    </source>
</evidence>
<dbReference type="PANTHER" id="PTHR30509:SF8">
    <property type="entry name" value="INNER MEMBRANE PROTEIN YCCS"/>
    <property type="match status" value="1"/>
</dbReference>
<dbReference type="GO" id="GO:0005886">
    <property type="term" value="C:plasma membrane"/>
    <property type="evidence" value="ECO:0007669"/>
    <property type="project" value="UniProtKB-SubCell"/>
</dbReference>
<feature type="transmembrane region" description="Helical" evidence="7">
    <location>
        <begin position="21"/>
        <end position="39"/>
    </location>
</feature>
<dbReference type="InterPro" id="IPR032692">
    <property type="entry name" value="YccS_N"/>
</dbReference>
<reference evidence="10 11" key="1">
    <citation type="submission" date="2019-07" db="EMBL/GenBank/DDBJ databases">
        <title>Diversity of Bacteria from Kongsfjorden, Arctic.</title>
        <authorList>
            <person name="Yu Y."/>
        </authorList>
    </citation>
    <scope>NUCLEOTIDE SEQUENCE [LARGE SCALE GENOMIC DNA]</scope>
    <source>
        <strain evidence="10 11">SM1923</strain>
    </source>
</reference>
<keyword evidence="5 7" id="KW-0472">Membrane</keyword>
<evidence type="ECO:0000256" key="6">
    <source>
        <dbReference type="ARBA" id="ARBA00043993"/>
    </source>
</evidence>
<dbReference type="AlphaFoldDB" id="A0A558HRZ6"/>
<proteinExistence type="inferred from homology"/>
<evidence type="ECO:0000256" key="1">
    <source>
        <dbReference type="ARBA" id="ARBA00004651"/>
    </source>
</evidence>
<evidence type="ECO:0000313" key="10">
    <source>
        <dbReference type="EMBL" id="TVU71889.1"/>
    </source>
</evidence>
<dbReference type="InterPro" id="IPR049453">
    <property type="entry name" value="Memb_transporter_dom"/>
</dbReference>
<dbReference type="OrthoDB" id="8670769at2"/>
<comment type="subcellular location">
    <subcellularLocation>
        <location evidence="1">Cell membrane</location>
        <topology evidence="1">Multi-pass membrane protein</topology>
    </subcellularLocation>
</comment>
<gene>
    <name evidence="10" type="primary">yccS</name>
    <name evidence="10" type="ORF">FQP86_05000</name>
</gene>
<dbReference type="InterPro" id="IPR010020">
    <property type="entry name" value="Integral_membrane_YCCS_YHJK"/>
</dbReference>
<dbReference type="Pfam" id="PF13515">
    <property type="entry name" value="FUSC_2"/>
    <property type="match status" value="1"/>
</dbReference>
<evidence type="ECO:0000256" key="4">
    <source>
        <dbReference type="ARBA" id="ARBA00022989"/>
    </source>
</evidence>
<dbReference type="RefSeq" id="WP_144726817.1">
    <property type="nucleotide sequence ID" value="NZ_CAWOWR010000087.1"/>
</dbReference>
<protein>
    <submittedName>
        <fullName evidence="10">TIGR01666 family membrane protein</fullName>
    </submittedName>
</protein>
<dbReference type="InterPro" id="IPR010019">
    <property type="entry name" value="Integral_membrane_YccS"/>
</dbReference>
<name>A0A558HRZ6_9GAMM</name>